<keyword evidence="2" id="KW-1185">Reference proteome</keyword>
<organism evidence="1 2">
    <name type="scientific">Lysinibacillus odysseyi 34hs-1 = NBRC 100172</name>
    <dbReference type="NCBI Taxonomy" id="1220589"/>
    <lineage>
        <taxon>Bacteria</taxon>
        <taxon>Bacillati</taxon>
        <taxon>Bacillota</taxon>
        <taxon>Bacilli</taxon>
        <taxon>Bacillales</taxon>
        <taxon>Bacillaceae</taxon>
        <taxon>Lysinibacillus</taxon>
    </lineage>
</organism>
<accession>A0A0A3IBC5</accession>
<sequence length="192" mass="22041">MTAKIQYNGMLLLASYVQRLYVNEQVKGRLKEETDQLVLVKDYFDSINAIMPMFSQTKMLTVSQGEKLASILLSVREMMNHYFEPLNTSYDYKLRIVTSTLFSEKLMITGIIHLGKIFGEDVGTDIQKRVKFYEDRTTMVNKLVAAQQSGMPVTEEVEGVINSWFEGIVKQQQNILNDLNKIAPMIGIQERE</sequence>
<name>A0A0A3IBC5_9BACI</name>
<reference evidence="1 2" key="1">
    <citation type="submission" date="2014-02" db="EMBL/GenBank/DDBJ databases">
        <title>Draft genome sequence of Lysinibacillus odysseyi NBRC 100172.</title>
        <authorList>
            <person name="Zhang F."/>
            <person name="Wang G."/>
            <person name="Zhang L."/>
        </authorList>
    </citation>
    <scope>NUCLEOTIDE SEQUENCE [LARGE SCALE GENOMIC DNA]</scope>
    <source>
        <strain evidence="1 2">NBRC 100172</strain>
    </source>
</reference>
<protein>
    <submittedName>
        <fullName evidence="1">Uncharacterized protein</fullName>
    </submittedName>
</protein>
<comment type="caution">
    <text evidence="1">The sequence shown here is derived from an EMBL/GenBank/DDBJ whole genome shotgun (WGS) entry which is preliminary data.</text>
</comment>
<evidence type="ECO:0000313" key="1">
    <source>
        <dbReference type="EMBL" id="KGR82071.1"/>
    </source>
</evidence>
<dbReference type="RefSeq" id="WP_036159234.1">
    <property type="nucleotide sequence ID" value="NZ_AVCX01000001.1"/>
</dbReference>
<dbReference type="eggNOG" id="ENOG5032WVX">
    <property type="taxonomic scope" value="Bacteria"/>
</dbReference>
<gene>
    <name evidence="1" type="ORF">CD32_22525</name>
</gene>
<dbReference type="OrthoDB" id="2453073at2"/>
<evidence type="ECO:0000313" key="2">
    <source>
        <dbReference type="Proteomes" id="UP000030437"/>
    </source>
</evidence>
<dbReference type="EMBL" id="JPVP01000060">
    <property type="protein sequence ID" value="KGR82071.1"/>
    <property type="molecule type" value="Genomic_DNA"/>
</dbReference>
<proteinExistence type="predicted"/>
<dbReference type="AlphaFoldDB" id="A0A0A3IBC5"/>
<dbReference type="Proteomes" id="UP000030437">
    <property type="component" value="Unassembled WGS sequence"/>
</dbReference>